<comment type="caution">
    <text evidence="5">The sequence shown here is derived from an EMBL/GenBank/DDBJ whole genome shotgun (WGS) entry which is preliminary data.</text>
</comment>
<dbReference type="PANTHER" id="PTHR45644:SF56">
    <property type="entry name" value="AAA ATPASE, PUTATIVE (AFU_ORTHOLOGUE AFUA_2G12920)-RELATED"/>
    <property type="match status" value="1"/>
</dbReference>
<evidence type="ECO:0000256" key="2">
    <source>
        <dbReference type="ARBA" id="ARBA00022840"/>
    </source>
</evidence>
<keyword evidence="2" id="KW-0067">ATP-binding</keyword>
<reference evidence="5 6" key="1">
    <citation type="submission" date="2019-10" db="EMBL/GenBank/DDBJ databases">
        <authorList>
            <person name="Palmer J.M."/>
        </authorList>
    </citation>
    <scope>NUCLEOTIDE SEQUENCE [LARGE SCALE GENOMIC DNA]</scope>
    <source>
        <strain evidence="5 6">TWF696</strain>
    </source>
</reference>
<evidence type="ECO:0000313" key="5">
    <source>
        <dbReference type="EMBL" id="KAK6344061.1"/>
    </source>
</evidence>
<protein>
    <recommendedName>
        <fullName evidence="4">ATPase AAA-type core domain-containing protein</fullName>
    </recommendedName>
</protein>
<feature type="domain" description="ATPase AAA-type core" evidence="4">
    <location>
        <begin position="264"/>
        <end position="307"/>
    </location>
</feature>
<keyword evidence="6" id="KW-1185">Reference proteome</keyword>
<dbReference type="GO" id="GO:0005524">
    <property type="term" value="F:ATP binding"/>
    <property type="evidence" value="ECO:0007669"/>
    <property type="project" value="UniProtKB-KW"/>
</dbReference>
<dbReference type="GO" id="GO:0016887">
    <property type="term" value="F:ATP hydrolysis activity"/>
    <property type="evidence" value="ECO:0007669"/>
    <property type="project" value="InterPro"/>
</dbReference>
<evidence type="ECO:0000259" key="4">
    <source>
        <dbReference type="Pfam" id="PF00004"/>
    </source>
</evidence>
<accession>A0AAV9US51</accession>
<dbReference type="EMBL" id="JAVHNQ010000006">
    <property type="protein sequence ID" value="KAK6344061.1"/>
    <property type="molecule type" value="Genomic_DNA"/>
</dbReference>
<dbReference type="Pfam" id="PF00004">
    <property type="entry name" value="AAA"/>
    <property type="match status" value="1"/>
</dbReference>
<evidence type="ECO:0000256" key="3">
    <source>
        <dbReference type="SAM" id="MobiDB-lite"/>
    </source>
</evidence>
<organism evidence="5 6">
    <name type="scientific">Orbilia brochopaga</name>
    <dbReference type="NCBI Taxonomy" id="3140254"/>
    <lineage>
        <taxon>Eukaryota</taxon>
        <taxon>Fungi</taxon>
        <taxon>Dikarya</taxon>
        <taxon>Ascomycota</taxon>
        <taxon>Pezizomycotina</taxon>
        <taxon>Orbiliomycetes</taxon>
        <taxon>Orbiliales</taxon>
        <taxon>Orbiliaceae</taxon>
        <taxon>Orbilia</taxon>
    </lineage>
</organism>
<keyword evidence="1" id="KW-0547">Nucleotide-binding</keyword>
<dbReference type="InterPro" id="IPR051701">
    <property type="entry name" value="Mito_OM_Translocase_MSP1"/>
</dbReference>
<feature type="compositionally biased region" description="Polar residues" evidence="3">
    <location>
        <begin position="86"/>
        <end position="98"/>
    </location>
</feature>
<sequence>MTQTPVNRQNISSCTASDYKNVLLRSILKSRGLHNQHPEETSSISEESTSGNSAPDGTLTSTTGVSTGEIAPGLAGEESVAEHTTKISAPETSQNSLLQKPGRRDSFDNRLQGIHDPSDTKKHSHSKPRRMALVITGSDCSDEEWCELETKSKSCGPSAYSRYNPYGDKKDHHLQEEDLGGGLTESPFTHKHKMSKWSRSAENKFERMLLDIIVNTDGIPQNYENIFIDKRTIRKLEHVTTLSLTRPKAFKHGVLRDNRVTGAVLYGPPGTGKTLLTKAMARQAGFNMLAASTSELWRKCHGEDEKASKFCSQ</sequence>
<dbReference type="GO" id="GO:0005741">
    <property type="term" value="C:mitochondrial outer membrane"/>
    <property type="evidence" value="ECO:0007669"/>
    <property type="project" value="TreeGrafter"/>
</dbReference>
<evidence type="ECO:0000256" key="1">
    <source>
        <dbReference type="ARBA" id="ARBA00022741"/>
    </source>
</evidence>
<dbReference type="InterPro" id="IPR027417">
    <property type="entry name" value="P-loop_NTPase"/>
</dbReference>
<proteinExistence type="predicted"/>
<name>A0AAV9US51_9PEZI</name>
<feature type="compositionally biased region" description="Low complexity" evidence="3">
    <location>
        <begin position="41"/>
        <end position="50"/>
    </location>
</feature>
<feature type="compositionally biased region" description="Low complexity" evidence="3">
    <location>
        <begin position="57"/>
        <end position="68"/>
    </location>
</feature>
<dbReference type="Proteomes" id="UP001375240">
    <property type="component" value="Unassembled WGS sequence"/>
</dbReference>
<dbReference type="AlphaFoldDB" id="A0AAV9US51"/>
<gene>
    <name evidence="5" type="ORF">TWF696_007707</name>
</gene>
<dbReference type="Gene3D" id="3.40.50.300">
    <property type="entry name" value="P-loop containing nucleotide triphosphate hydrolases"/>
    <property type="match status" value="1"/>
</dbReference>
<dbReference type="SUPFAM" id="SSF52540">
    <property type="entry name" value="P-loop containing nucleoside triphosphate hydrolases"/>
    <property type="match status" value="1"/>
</dbReference>
<evidence type="ECO:0000313" key="6">
    <source>
        <dbReference type="Proteomes" id="UP001375240"/>
    </source>
</evidence>
<dbReference type="InterPro" id="IPR003959">
    <property type="entry name" value="ATPase_AAA_core"/>
</dbReference>
<feature type="region of interest" description="Disordered" evidence="3">
    <location>
        <begin position="30"/>
        <end position="130"/>
    </location>
</feature>
<dbReference type="PANTHER" id="PTHR45644">
    <property type="entry name" value="AAA ATPASE, PUTATIVE (AFU_ORTHOLOGUE AFUA_2G12920)-RELATED-RELATED"/>
    <property type="match status" value="1"/>
</dbReference>